<dbReference type="InterPro" id="IPR033428">
    <property type="entry name" value="DUF5118"/>
</dbReference>
<dbReference type="AlphaFoldDB" id="A0AB33IQW0"/>
<feature type="domain" description="EcxA zinc-binding" evidence="2">
    <location>
        <begin position="425"/>
        <end position="727"/>
    </location>
</feature>
<dbReference type="SUPFAM" id="SSF55486">
    <property type="entry name" value="Metalloproteases ('zincins'), catalytic domain"/>
    <property type="match status" value="1"/>
</dbReference>
<evidence type="ECO:0000313" key="5">
    <source>
        <dbReference type="EMBL" id="BFO72025.1"/>
    </source>
</evidence>
<feature type="chain" id="PRO_5044326449" evidence="1">
    <location>
        <begin position="28"/>
        <end position="839"/>
    </location>
</feature>
<accession>A0AB33IQW0</accession>
<keyword evidence="5" id="KW-0378">Hydrolase</keyword>
<keyword evidence="5" id="KW-0645">Protease</keyword>
<dbReference type="GO" id="GO:0008237">
    <property type="term" value="F:metallopeptidase activity"/>
    <property type="evidence" value="ECO:0007669"/>
    <property type="project" value="UniProtKB-KW"/>
</dbReference>
<gene>
    <name evidence="5" type="ORF">GTC17253_19910</name>
</gene>
<dbReference type="PANTHER" id="PTHR38478">
    <property type="entry name" value="PEPTIDASE M1A AND M12B"/>
    <property type="match status" value="1"/>
</dbReference>
<dbReference type="InterPro" id="IPR033413">
    <property type="entry name" value="DUF5117"/>
</dbReference>
<dbReference type="PANTHER" id="PTHR38478:SF1">
    <property type="entry name" value="ZINC DEPENDENT METALLOPROTEASE DOMAIN LIPOPROTEIN"/>
    <property type="match status" value="1"/>
</dbReference>
<dbReference type="EMBL" id="AP035785">
    <property type="protein sequence ID" value="BFO72025.1"/>
    <property type="molecule type" value="Genomic_DNA"/>
</dbReference>
<evidence type="ECO:0000259" key="2">
    <source>
        <dbReference type="Pfam" id="PF16313"/>
    </source>
</evidence>
<keyword evidence="1" id="KW-0732">Signal</keyword>
<feature type="domain" description="DUF5118" evidence="4">
    <location>
        <begin position="42"/>
        <end position="88"/>
    </location>
</feature>
<protein>
    <submittedName>
        <fullName evidence="5">Zinc-dependent metalloprotease</fullName>
    </submittedName>
</protein>
<dbReference type="InterPro" id="IPR034032">
    <property type="entry name" value="Zn_MMP-like_bac"/>
</dbReference>
<keyword evidence="5" id="KW-0482">Metalloprotease</keyword>
<dbReference type="Pfam" id="PF16313">
    <property type="entry name" value="DUF4953"/>
    <property type="match status" value="1"/>
</dbReference>
<sequence>MKIKHVHYSAIGVFLLLSLLLVLPVHADDSKKQDKKTKKETKYDRLFKNKKFETAKSRFITLHKMDGKLYFELPLKYLGKEMLLGGAVSSVTDATYISPGSRSLNPIDFYFELQDSSVVMKTPNTVVYNDGKASPELQSALNLNYRDPLFYGFKVETYNNDSSAVVFDVTSLLARPNSMLGVIPTTNGKFNIKASPKSDLSYIRSIKSFDDNLCVKNEFNYAVTAMIMSVPVANELPTTIGVTYSLSLLPESKMRPRIVDSRVGIASSSKLALSSNIEKTKSTYIAHRWNLIPRDKKAYAQGKLSEPEKKITFYLDNTLPQSWRDPVRQGVLLWNQAFEQAGFKKAIEVVDCPKDNSDFDMDDMRHNSIRYIPSEAESIENPVLVNPNNGEIINGSLIISSNIAQLLYKRRVVETAATDASVRSDKFADDKFAESLKYYVARCAGKLFGLLDNPGASSAYSVDSLRNARFTSINGLSPSIMDDVYYNYVAQPSDKNVRLVPTGLGPYDKHAIEWNYKYFDTEKITVNQEQKDLEKMVDSRVVNPRYRYYRGQTAQYDPRVAEGALGNNALKAANLGIRNLHTIVKNLPKWIKNDEDSRKKETLYLTIAQQHYAFFKQVISNVGGIFLNDMKLSSGVPRYQVVSKSKQREALLWCIHQAKQFTSYADRSFERKGFMAISYYDQLLEFIGYDIMGARKRLAVSNYLAPESYSQKEYFDDVFNGIFQCLMNGKSPTQEERILQNTYITYSRAAVNKARKSSGAGSTSLRATAATTSYGSPTSPLVPTVNEDVLDKSGLYFYSSLLRLKPMLEKVVKTNLDAMGKAHYQVMLYKVNHLLEGKQ</sequence>
<feature type="domain" description="DUF5117" evidence="3">
    <location>
        <begin position="110"/>
        <end position="294"/>
    </location>
</feature>
<dbReference type="CDD" id="cd04276">
    <property type="entry name" value="ZnMc_MMP_like_2"/>
    <property type="match status" value="1"/>
</dbReference>
<reference evidence="5" key="1">
    <citation type="submission" date="2024-07" db="EMBL/GenBank/DDBJ databases">
        <title>Complete genome sequence of Prevotella sp. YM-2024 GTC17253.</title>
        <authorList>
            <person name="Hayashi M."/>
            <person name="Muto Y."/>
            <person name="Tanaka K."/>
            <person name="Niwa H."/>
        </authorList>
    </citation>
    <scope>NUCLEOTIDE SEQUENCE</scope>
    <source>
        <strain evidence="5">GTC17253</strain>
    </source>
</reference>
<organism evidence="5">
    <name type="scientific">Prevotella sp. GTC17253</name>
    <dbReference type="NCBI Taxonomy" id="3236793"/>
    <lineage>
        <taxon>Bacteria</taxon>
        <taxon>Pseudomonadati</taxon>
        <taxon>Bacteroidota</taxon>
        <taxon>Bacteroidia</taxon>
        <taxon>Bacteroidales</taxon>
        <taxon>Prevotellaceae</taxon>
        <taxon>Prevotella</taxon>
    </lineage>
</organism>
<feature type="signal peptide" evidence="1">
    <location>
        <begin position="1"/>
        <end position="27"/>
    </location>
</feature>
<name>A0AB33IQW0_9BACT</name>
<evidence type="ECO:0000259" key="3">
    <source>
        <dbReference type="Pfam" id="PF17148"/>
    </source>
</evidence>
<dbReference type="Pfam" id="PF17162">
    <property type="entry name" value="DUF5118"/>
    <property type="match status" value="1"/>
</dbReference>
<evidence type="ECO:0000259" key="4">
    <source>
        <dbReference type="Pfam" id="PF17162"/>
    </source>
</evidence>
<evidence type="ECO:0000256" key="1">
    <source>
        <dbReference type="SAM" id="SignalP"/>
    </source>
</evidence>
<dbReference type="Pfam" id="PF17148">
    <property type="entry name" value="DUF5117"/>
    <property type="match status" value="1"/>
</dbReference>
<dbReference type="InterPro" id="IPR032534">
    <property type="entry name" value="EcxA_zinc-bd"/>
</dbReference>
<proteinExistence type="predicted"/>